<dbReference type="RefSeq" id="WP_077024934.1">
    <property type="nucleotide sequence ID" value="NZ_CP017641.1"/>
</dbReference>
<dbReference type="SUPFAM" id="SSF54523">
    <property type="entry name" value="Pili subunits"/>
    <property type="match status" value="1"/>
</dbReference>
<evidence type="ECO:0000313" key="3">
    <source>
        <dbReference type="Proteomes" id="UP000187735"/>
    </source>
</evidence>
<dbReference type="InterPro" id="IPR045584">
    <property type="entry name" value="Pilin-like"/>
</dbReference>
<name>A0A1P8WHE2_9PLAN</name>
<dbReference type="PROSITE" id="PS00409">
    <property type="entry name" value="PROKAR_NTER_METHYL"/>
    <property type="match status" value="1"/>
</dbReference>
<dbReference type="OrthoDB" id="246009at2"/>
<reference evidence="2 3" key="1">
    <citation type="journal article" date="2016" name="Front. Microbiol.">
        <title>Fuerstia marisgermanicae gen. nov., sp. nov., an Unusual Member of the Phylum Planctomycetes from the German Wadden Sea.</title>
        <authorList>
            <person name="Kohn T."/>
            <person name="Heuer A."/>
            <person name="Jogler M."/>
            <person name="Vollmers J."/>
            <person name="Boedeker C."/>
            <person name="Bunk B."/>
            <person name="Rast P."/>
            <person name="Borchert D."/>
            <person name="Glockner I."/>
            <person name="Freese H.M."/>
            <person name="Klenk H.P."/>
            <person name="Overmann J."/>
            <person name="Kaster A.K."/>
            <person name="Rohde M."/>
            <person name="Wiegand S."/>
            <person name="Jogler C."/>
        </authorList>
    </citation>
    <scope>NUCLEOTIDE SEQUENCE [LARGE SCALE GENOMIC DNA]</scope>
    <source>
        <strain evidence="2 3">NH11</strain>
    </source>
</reference>
<organism evidence="2 3">
    <name type="scientific">Fuerstiella marisgermanici</name>
    <dbReference type="NCBI Taxonomy" id="1891926"/>
    <lineage>
        <taxon>Bacteria</taxon>
        <taxon>Pseudomonadati</taxon>
        <taxon>Planctomycetota</taxon>
        <taxon>Planctomycetia</taxon>
        <taxon>Planctomycetales</taxon>
        <taxon>Planctomycetaceae</taxon>
        <taxon>Fuerstiella</taxon>
    </lineage>
</organism>
<proteinExistence type="predicted"/>
<sequence>MRLHSKRGFTLIELLVVIAIIAILIALLLPAVQQAREAARRTQCKNNLKQLGLAMHNYHDVNLVFPPGGLRVSGYRVGWPGRILPYLEQANRYQAMNSLSADALVTSMPWRFETAPHFGSDSVYTDPIPSFSCPSSPLGNRSPDITNTTLPWIVSHGALHYRGNGGSVDVDLVAGSSATRDYSTSGVIYPTSKVRIAHIIDGTTNTMLTTECSDSQGWTDAQKRGWGGIQPWTWGYYYYGDGVGFLQLDNKYVQFPINYDGSFLTNATPFRSTHTGGAQTLLCDGSARFLSENMDLNVFKSIATRSGGEVVGEY</sequence>
<feature type="domain" description="DUF1559" evidence="1">
    <location>
        <begin position="33"/>
        <end position="296"/>
    </location>
</feature>
<gene>
    <name evidence="2" type="primary">xcpT_15</name>
    <name evidence="2" type="ORF">Fuma_03097</name>
</gene>
<dbReference type="Proteomes" id="UP000187735">
    <property type="component" value="Chromosome"/>
</dbReference>
<dbReference type="STRING" id="1891926.Fuma_03097"/>
<dbReference type="NCBIfam" id="TIGR04294">
    <property type="entry name" value="pre_pil_HX9DG"/>
    <property type="match status" value="1"/>
</dbReference>
<dbReference type="Pfam" id="PF07596">
    <property type="entry name" value="SBP_bac_10"/>
    <property type="match status" value="1"/>
</dbReference>
<dbReference type="NCBIfam" id="TIGR02532">
    <property type="entry name" value="IV_pilin_GFxxxE"/>
    <property type="match status" value="1"/>
</dbReference>
<dbReference type="KEGG" id="fmr:Fuma_03097"/>
<dbReference type="InterPro" id="IPR027558">
    <property type="entry name" value="Pre_pil_HX9DG_C"/>
</dbReference>
<dbReference type="InterPro" id="IPR011453">
    <property type="entry name" value="DUF1559"/>
</dbReference>
<dbReference type="InterPro" id="IPR012902">
    <property type="entry name" value="N_methyl_site"/>
</dbReference>
<dbReference type="EMBL" id="CP017641">
    <property type="protein sequence ID" value="APZ93479.1"/>
    <property type="molecule type" value="Genomic_DNA"/>
</dbReference>
<keyword evidence="3" id="KW-1185">Reference proteome</keyword>
<protein>
    <submittedName>
        <fullName evidence="2">PilD-dependent protein PddA</fullName>
    </submittedName>
</protein>
<accession>A0A1P8WHE2</accession>
<evidence type="ECO:0000313" key="2">
    <source>
        <dbReference type="EMBL" id="APZ93479.1"/>
    </source>
</evidence>
<dbReference type="PANTHER" id="PTHR30093">
    <property type="entry name" value="GENERAL SECRETION PATHWAY PROTEIN G"/>
    <property type="match status" value="1"/>
</dbReference>
<dbReference type="Gene3D" id="3.30.700.10">
    <property type="entry name" value="Glycoprotein, Type 4 Pilin"/>
    <property type="match status" value="1"/>
</dbReference>
<evidence type="ECO:0000259" key="1">
    <source>
        <dbReference type="Pfam" id="PF07596"/>
    </source>
</evidence>
<dbReference type="AlphaFoldDB" id="A0A1P8WHE2"/>
<dbReference type="PANTHER" id="PTHR30093:SF2">
    <property type="entry name" value="TYPE II SECRETION SYSTEM PROTEIN H"/>
    <property type="match status" value="1"/>
</dbReference>
<dbReference type="Pfam" id="PF07963">
    <property type="entry name" value="N_methyl"/>
    <property type="match status" value="1"/>
</dbReference>